<gene>
    <name evidence="2" type="ORF">BJ958_002969</name>
</gene>
<accession>A0A852R940</accession>
<protein>
    <submittedName>
        <fullName evidence="2">Uncharacterized protein</fullName>
    </submittedName>
</protein>
<dbReference type="AlphaFoldDB" id="A0A852R940"/>
<evidence type="ECO:0000313" key="2">
    <source>
        <dbReference type="EMBL" id="NYD31423.1"/>
    </source>
</evidence>
<organism evidence="2 3">
    <name type="scientific">Nocardioides kongjuensis</name>
    <dbReference type="NCBI Taxonomy" id="349522"/>
    <lineage>
        <taxon>Bacteria</taxon>
        <taxon>Bacillati</taxon>
        <taxon>Actinomycetota</taxon>
        <taxon>Actinomycetes</taxon>
        <taxon>Propionibacteriales</taxon>
        <taxon>Nocardioidaceae</taxon>
        <taxon>Nocardioides</taxon>
    </lineage>
</organism>
<feature type="compositionally biased region" description="Basic and acidic residues" evidence="1">
    <location>
        <begin position="1"/>
        <end position="11"/>
    </location>
</feature>
<reference evidence="2 3" key="1">
    <citation type="submission" date="2020-07" db="EMBL/GenBank/DDBJ databases">
        <title>Sequencing the genomes of 1000 actinobacteria strains.</title>
        <authorList>
            <person name="Klenk H.-P."/>
        </authorList>
    </citation>
    <scope>NUCLEOTIDE SEQUENCE [LARGE SCALE GENOMIC DNA]</scope>
    <source>
        <strain evidence="2 3">DSM 19082</strain>
    </source>
</reference>
<proteinExistence type="predicted"/>
<dbReference type="Proteomes" id="UP000582231">
    <property type="component" value="Unassembled WGS sequence"/>
</dbReference>
<sequence>MTIPDPERPVAPDEPPVPDDPDVPTDPEAPLDEPVVEVDPEQDYPHVEETVEDRA</sequence>
<keyword evidence="3" id="KW-1185">Reference proteome</keyword>
<feature type="compositionally biased region" description="Acidic residues" evidence="1">
    <location>
        <begin position="16"/>
        <end position="42"/>
    </location>
</feature>
<name>A0A852R940_9ACTN</name>
<feature type="compositionally biased region" description="Basic and acidic residues" evidence="1">
    <location>
        <begin position="43"/>
        <end position="55"/>
    </location>
</feature>
<dbReference type="EMBL" id="JACCBF010000001">
    <property type="protein sequence ID" value="NYD31423.1"/>
    <property type="molecule type" value="Genomic_DNA"/>
</dbReference>
<dbReference type="RefSeq" id="WP_179727610.1">
    <property type="nucleotide sequence ID" value="NZ_BAABEF010000001.1"/>
</dbReference>
<comment type="caution">
    <text evidence="2">The sequence shown here is derived from an EMBL/GenBank/DDBJ whole genome shotgun (WGS) entry which is preliminary data.</text>
</comment>
<evidence type="ECO:0000256" key="1">
    <source>
        <dbReference type="SAM" id="MobiDB-lite"/>
    </source>
</evidence>
<evidence type="ECO:0000313" key="3">
    <source>
        <dbReference type="Proteomes" id="UP000582231"/>
    </source>
</evidence>
<feature type="region of interest" description="Disordered" evidence="1">
    <location>
        <begin position="1"/>
        <end position="55"/>
    </location>
</feature>